<evidence type="ECO:0000256" key="1">
    <source>
        <dbReference type="SAM" id="MobiDB-lite"/>
    </source>
</evidence>
<evidence type="ECO:0000313" key="2">
    <source>
        <dbReference type="EMBL" id="SDL67865.1"/>
    </source>
</evidence>
<dbReference type="InterPro" id="IPR005186">
    <property type="entry name" value="FlaG"/>
</dbReference>
<keyword evidence="3" id="KW-1185">Reference proteome</keyword>
<dbReference type="PANTHER" id="PTHR37166:SF1">
    <property type="entry name" value="PROTEIN FLAG"/>
    <property type="match status" value="1"/>
</dbReference>
<dbReference type="Pfam" id="PF03646">
    <property type="entry name" value="FlaG"/>
    <property type="match status" value="1"/>
</dbReference>
<protein>
    <submittedName>
        <fullName evidence="2">FlaG protein</fullName>
    </submittedName>
</protein>
<evidence type="ECO:0000313" key="3">
    <source>
        <dbReference type="Proteomes" id="UP000199476"/>
    </source>
</evidence>
<dbReference type="STRING" id="321763.SAMN04488692_10771"/>
<reference evidence="2 3" key="1">
    <citation type="submission" date="2016-10" db="EMBL/GenBank/DDBJ databases">
        <authorList>
            <person name="de Groot N.N."/>
        </authorList>
    </citation>
    <scope>NUCLEOTIDE SEQUENCE [LARGE SCALE GENOMIC DNA]</scope>
    <source>
        <strain evidence="2 3">SLAS-1</strain>
    </source>
</reference>
<dbReference type="PANTHER" id="PTHR37166">
    <property type="entry name" value="PROTEIN FLAG"/>
    <property type="match status" value="1"/>
</dbReference>
<dbReference type="EMBL" id="FNGO01000007">
    <property type="protein sequence ID" value="SDL67865.1"/>
    <property type="molecule type" value="Genomic_DNA"/>
</dbReference>
<dbReference type="SUPFAM" id="SSF160214">
    <property type="entry name" value="FlaG-like"/>
    <property type="match status" value="1"/>
</dbReference>
<dbReference type="Proteomes" id="UP000199476">
    <property type="component" value="Unassembled WGS sequence"/>
</dbReference>
<accession>A0A1G9M2D6</accession>
<dbReference type="Gene3D" id="3.30.160.170">
    <property type="entry name" value="FlaG-like"/>
    <property type="match status" value="1"/>
</dbReference>
<dbReference type="InterPro" id="IPR035924">
    <property type="entry name" value="FlaG-like_sf"/>
</dbReference>
<gene>
    <name evidence="2" type="ORF">SAMN04488692_10771</name>
</gene>
<proteinExistence type="predicted"/>
<feature type="region of interest" description="Disordered" evidence="1">
    <location>
        <begin position="1"/>
        <end position="64"/>
    </location>
</feature>
<name>A0A1G9M2D6_9FIRM</name>
<organism evidence="2 3">
    <name type="scientific">Halarsenatibacter silvermanii</name>
    <dbReference type="NCBI Taxonomy" id="321763"/>
    <lineage>
        <taxon>Bacteria</taxon>
        <taxon>Bacillati</taxon>
        <taxon>Bacillota</taxon>
        <taxon>Clostridia</taxon>
        <taxon>Halanaerobiales</taxon>
        <taxon>Halarsenatibacteraceae</taxon>
        <taxon>Halarsenatibacter</taxon>
    </lineage>
</organism>
<dbReference type="AlphaFoldDB" id="A0A1G9M2D6"/>
<dbReference type="OrthoDB" id="9799867at2"/>
<dbReference type="RefSeq" id="WP_089759390.1">
    <property type="nucleotide sequence ID" value="NZ_FNGO01000007.1"/>
</dbReference>
<feature type="compositionally biased region" description="Polar residues" evidence="1">
    <location>
        <begin position="1"/>
        <end position="35"/>
    </location>
</feature>
<sequence length="157" mass="18262">MRVESTSNTEAVREASSNPQQREAQDTQDAPQSPESPDAADAPTAEDLTETREQEAPVELEIDGVEPRRRLREDRLDRDLDDLVADYLEGELDRLNDFVRAFDKRFDFQIHEESNDYFIQVWDIVEDELIREIPPEDVLDLAARLDEMIGIIFDERR</sequence>